<dbReference type="Proteomes" id="UP000077667">
    <property type="component" value="Chromosome"/>
</dbReference>
<organism evidence="10 11">
    <name type="scientific">Niabella ginsenosidivorans</name>
    <dbReference type="NCBI Taxonomy" id="1176587"/>
    <lineage>
        <taxon>Bacteria</taxon>
        <taxon>Pseudomonadati</taxon>
        <taxon>Bacteroidota</taxon>
        <taxon>Chitinophagia</taxon>
        <taxon>Chitinophagales</taxon>
        <taxon>Chitinophagaceae</taxon>
        <taxon>Niabella</taxon>
    </lineage>
</organism>
<keyword evidence="11" id="KW-1185">Reference proteome</keyword>
<dbReference type="Gene3D" id="2.60.40.1120">
    <property type="entry name" value="Carboxypeptidase-like, regulatory domain"/>
    <property type="match status" value="1"/>
</dbReference>
<accession>A0A1A9I6J4</accession>
<dbReference type="Gene3D" id="2.40.170.20">
    <property type="entry name" value="TonB-dependent receptor, beta-barrel domain"/>
    <property type="match status" value="1"/>
</dbReference>
<keyword evidence="6 7" id="KW-0998">Cell outer membrane</keyword>
<name>A0A1A9I6J4_9BACT</name>
<evidence type="ECO:0000256" key="7">
    <source>
        <dbReference type="PROSITE-ProRule" id="PRU01360"/>
    </source>
</evidence>
<dbReference type="InterPro" id="IPR023997">
    <property type="entry name" value="TonB-dep_OMP_SusC/RagA_CS"/>
</dbReference>
<dbReference type="GO" id="GO:0009279">
    <property type="term" value="C:cell outer membrane"/>
    <property type="evidence" value="ECO:0007669"/>
    <property type="project" value="UniProtKB-SubCell"/>
</dbReference>
<dbReference type="InterPro" id="IPR023996">
    <property type="entry name" value="TonB-dep_OMP_SusC/RagA"/>
</dbReference>
<feature type="domain" description="TonB-dependent receptor plug" evidence="9">
    <location>
        <begin position="226"/>
        <end position="333"/>
    </location>
</feature>
<dbReference type="AlphaFoldDB" id="A0A1A9I6J4"/>
<keyword evidence="4 7" id="KW-0812">Transmembrane</keyword>
<keyword evidence="5 7" id="KW-0472">Membrane</keyword>
<evidence type="ECO:0000256" key="6">
    <source>
        <dbReference type="ARBA" id="ARBA00023237"/>
    </source>
</evidence>
<gene>
    <name evidence="10" type="ORF">A8C56_21385</name>
</gene>
<dbReference type="InterPro" id="IPR039426">
    <property type="entry name" value="TonB-dep_rcpt-like"/>
</dbReference>
<dbReference type="Gene3D" id="2.170.130.10">
    <property type="entry name" value="TonB-dependent receptor, plug domain"/>
    <property type="match status" value="1"/>
</dbReference>
<evidence type="ECO:0000256" key="8">
    <source>
        <dbReference type="SAM" id="SignalP"/>
    </source>
</evidence>
<dbReference type="STRING" id="1176587.A8C56_21385"/>
<reference evidence="10 11" key="1">
    <citation type="submission" date="2016-05" db="EMBL/GenBank/DDBJ databases">
        <title>Niabella ginsenosidivorans BS26 whole genome sequencing.</title>
        <authorList>
            <person name="Im W.T."/>
            <person name="Siddiqi M.Z."/>
        </authorList>
    </citation>
    <scope>NUCLEOTIDE SEQUENCE [LARGE SCALE GENOMIC DNA]</scope>
    <source>
        <strain evidence="10 11">BS26</strain>
    </source>
</reference>
<keyword evidence="2 7" id="KW-0813">Transport</keyword>
<evidence type="ECO:0000256" key="4">
    <source>
        <dbReference type="ARBA" id="ARBA00022692"/>
    </source>
</evidence>
<dbReference type="NCBIfam" id="TIGR04057">
    <property type="entry name" value="SusC_RagA_signa"/>
    <property type="match status" value="1"/>
</dbReference>
<comment type="similarity">
    <text evidence="7">Belongs to the TonB-dependent receptor family.</text>
</comment>
<keyword evidence="8" id="KW-0732">Signal</keyword>
<dbReference type="Pfam" id="PF13715">
    <property type="entry name" value="CarbopepD_reg_2"/>
    <property type="match status" value="1"/>
</dbReference>
<feature type="signal peptide" evidence="8">
    <location>
        <begin position="1"/>
        <end position="29"/>
    </location>
</feature>
<evidence type="ECO:0000256" key="5">
    <source>
        <dbReference type="ARBA" id="ARBA00023136"/>
    </source>
</evidence>
<dbReference type="Gene3D" id="3.55.50.30">
    <property type="match status" value="1"/>
</dbReference>
<dbReference type="PROSITE" id="PS52016">
    <property type="entry name" value="TONB_DEPENDENT_REC_3"/>
    <property type="match status" value="1"/>
</dbReference>
<evidence type="ECO:0000256" key="3">
    <source>
        <dbReference type="ARBA" id="ARBA00022452"/>
    </source>
</evidence>
<dbReference type="InterPro" id="IPR036942">
    <property type="entry name" value="Beta-barrel_TonB_sf"/>
</dbReference>
<dbReference type="InterPro" id="IPR012910">
    <property type="entry name" value="Plug_dom"/>
</dbReference>
<dbReference type="NCBIfam" id="TIGR04056">
    <property type="entry name" value="OMP_RagA_SusC"/>
    <property type="match status" value="1"/>
</dbReference>
<evidence type="ECO:0000259" key="9">
    <source>
        <dbReference type="Pfam" id="PF07715"/>
    </source>
</evidence>
<sequence>MKVHMLKKRLLIASLCLLGCMFNCPAVQAQAGGKKVSIEEALSQVKKIYGTQFVYDPDLLKGKTTSYSLDNLKSKNVEDVLKGILYPNNLVFLYVKRNYYTIVPKERLGEFPSVKAPVTEKEREREPAPGAEVRMLSGVVLSDAGNPVAGASITARNTGKGTATNSKGEFTISVSSRNDVVTISSVGFKTQEVPIGSQPVIKVSLSAATAQMDEVVVIGYGTAKRKDFTGAVASVKVEDGPVSMLPSSSPLDVLRGNVSGLNIGVANSAGSQPSMLIRGQNSLSGDLNPLIVLDGVIYLGSLNDINPNDIATVDVLKDAVSASVYGSRSANGVIAITTKKGKRGKPSINLNASYGVQRWQNRPVMMNGEQWIRSVNDRNSYTAGSTNWMKTGELENYNNGRETNWLDAITRTGTFENYQAAVSGASENVNYYLSSSYNNNRGIIIGDQYDRISVLSKVNAKITKWLELGLDGAYNVLDYSGIPANVLSAEQMSPYGVMYRDDQGHLEKYPYTQSAVNPLWGVQDGTTGNLDRRQNFRLNTYALVSVPWVKGLSYRLNYSANLDKNESGAFYYENYYVAEGEGIERYSTAVLNGLLSKANGNLQNTTNFNYVIDNILNYKNTFGRHNIDLTAVATRDFTRNESANIIGSDFAANGNSLLGIWGLSKATVQQNAQDVKQRANIGYLARLNYEYANKYMLNASIRRDGASVFGSNTKWGNFGAVGVAWRISGEEFMKNLSLVNDLKIKLSWGQNGNQGIGPYGTLATVVNGLSGGYRYEFSNTGSSILYGLAQSALGNNDLGWEKTAAWNFGIEAALLQRRIFVDLNLYTSKTTDELFVREIPIMTGFKSINASMGEVDNKGLELSVTSVNVQRKDFNWSTTLNYWINRNKLVHLYGTDSDGDGKEDDDIANSLFIGKSLGAIYGYEQIGIVQTADKDYIALNGAAPGDPKYNDIDGVPGISVNDRKILGYTKENFRMSLGNTVSYKNFELYALVSGIFGGNDFYLKSNTGAYLSRTNRFNDNSIYVPYWTPENPGNVYPSATYSADSRFLGLQSRGFVRLQDVVLSYTFRQPWMQHLHLSNLRLFVSGKNLATFTHWEGGDPELGNTVKDNTIPVPTTYSFGFTARF</sequence>
<dbReference type="InterPro" id="IPR037066">
    <property type="entry name" value="Plug_dom_sf"/>
</dbReference>
<dbReference type="SUPFAM" id="SSF49464">
    <property type="entry name" value="Carboxypeptidase regulatory domain-like"/>
    <property type="match status" value="1"/>
</dbReference>
<protein>
    <submittedName>
        <fullName evidence="10">SusC/RagA family TonB-linked outer membrane protein</fullName>
    </submittedName>
</protein>
<evidence type="ECO:0000256" key="2">
    <source>
        <dbReference type="ARBA" id="ARBA00022448"/>
    </source>
</evidence>
<dbReference type="KEGG" id="nia:A8C56_21385"/>
<keyword evidence="3 7" id="KW-1134">Transmembrane beta strand</keyword>
<evidence type="ECO:0000256" key="1">
    <source>
        <dbReference type="ARBA" id="ARBA00004571"/>
    </source>
</evidence>
<proteinExistence type="inferred from homology"/>
<evidence type="ECO:0000313" key="11">
    <source>
        <dbReference type="Proteomes" id="UP000077667"/>
    </source>
</evidence>
<comment type="subcellular location">
    <subcellularLocation>
        <location evidence="1 7">Cell outer membrane</location>
        <topology evidence="1 7">Multi-pass membrane protein</topology>
    </subcellularLocation>
</comment>
<dbReference type="SUPFAM" id="SSF56935">
    <property type="entry name" value="Porins"/>
    <property type="match status" value="1"/>
</dbReference>
<dbReference type="InterPro" id="IPR008969">
    <property type="entry name" value="CarboxyPept-like_regulatory"/>
</dbReference>
<dbReference type="EMBL" id="CP015772">
    <property type="protein sequence ID" value="ANH83193.1"/>
    <property type="molecule type" value="Genomic_DNA"/>
</dbReference>
<evidence type="ECO:0000313" key="10">
    <source>
        <dbReference type="EMBL" id="ANH83193.1"/>
    </source>
</evidence>
<dbReference type="Pfam" id="PF07715">
    <property type="entry name" value="Plug"/>
    <property type="match status" value="1"/>
</dbReference>
<feature type="chain" id="PRO_5008389967" evidence="8">
    <location>
        <begin position="30"/>
        <end position="1125"/>
    </location>
</feature>